<gene>
    <name evidence="1" type="ORF">AGA_160</name>
    <name evidence="2" type="ORF">GOB80_08800</name>
</gene>
<evidence type="ECO:0000313" key="3">
    <source>
        <dbReference type="Proteomes" id="UP000068250"/>
    </source>
</evidence>
<reference evidence="2 4" key="3">
    <citation type="journal article" date="2020" name="Int. J. Syst. Evol. Microbiol.">
        <title>Novel acetic acid bacteria from cider fermentations: Acetobacter conturbans sp. nov. and Acetobacter fallax sp. nov.</title>
        <authorList>
            <person name="Sombolestani A.S."/>
            <person name="Cleenwerck I."/>
            <person name="Cnockaert M."/>
            <person name="Borremans W."/>
            <person name="Wieme A.D."/>
            <person name="De Vuyst L."/>
            <person name="Vandamme P."/>
        </authorList>
    </citation>
    <scope>NUCLEOTIDE SEQUENCE [LARGE SCALE GENOMIC DNA]</scope>
    <source>
        <strain evidence="2 4">LMG 23848</strain>
    </source>
</reference>
<keyword evidence="4" id="KW-1185">Reference proteome</keyword>
<dbReference type="STRING" id="431306.AGA_160"/>
<dbReference type="OrthoDB" id="561165at2"/>
<dbReference type="EMBL" id="LN609302">
    <property type="protein sequence ID" value="CEF53338.1"/>
    <property type="molecule type" value="Genomic_DNA"/>
</dbReference>
<dbReference type="AlphaFoldDB" id="A0A0U5EZX3"/>
<evidence type="ECO:0000313" key="2">
    <source>
        <dbReference type="EMBL" id="NHO39779.1"/>
    </source>
</evidence>
<protein>
    <recommendedName>
        <fullName evidence="5">Glycosyltransferase</fullName>
    </recommendedName>
</protein>
<dbReference type="Proteomes" id="UP000657200">
    <property type="component" value="Unassembled WGS sequence"/>
</dbReference>
<evidence type="ECO:0000313" key="1">
    <source>
        <dbReference type="EMBL" id="CEF53338.1"/>
    </source>
</evidence>
<dbReference type="Gene3D" id="3.90.550.40">
    <property type="match status" value="1"/>
</dbReference>
<evidence type="ECO:0000313" key="4">
    <source>
        <dbReference type="Proteomes" id="UP000657200"/>
    </source>
</evidence>
<reference evidence="3" key="1">
    <citation type="submission" date="2014-09" db="EMBL/GenBank/DDBJ databases">
        <authorList>
            <person name="Illeghems K.G."/>
        </authorList>
    </citation>
    <scope>NUCLEOTIDE SEQUENCE [LARGE SCALE GENOMIC DNA]</scope>
    <source>
        <strain evidence="3">LMG 23848T</strain>
    </source>
</reference>
<dbReference type="EMBL" id="WOTE01000004">
    <property type="protein sequence ID" value="NHO39779.1"/>
    <property type="molecule type" value="Genomic_DNA"/>
</dbReference>
<name>A0A0U5EZX3_9PROT</name>
<proteinExistence type="predicted"/>
<evidence type="ECO:0008006" key="5">
    <source>
        <dbReference type="Google" id="ProtNLM"/>
    </source>
</evidence>
<dbReference type="InterPro" id="IPR029044">
    <property type="entry name" value="Nucleotide-diphossugar_trans"/>
</dbReference>
<reference evidence="1" key="2">
    <citation type="submission" date="2014-09" db="EMBL/GenBank/DDBJ databases">
        <authorList>
            <person name="Magalhaes I.L.F."/>
            <person name="Oliveira U."/>
            <person name="Santos F.R."/>
            <person name="Vidigal T.H.D.A."/>
            <person name="Brescovit A.D."/>
            <person name="Santos A.J."/>
        </authorList>
    </citation>
    <scope>NUCLEOTIDE SEQUENCE</scope>
    <source>
        <strain evidence="1">LMG 23848T</strain>
    </source>
</reference>
<dbReference type="SUPFAM" id="SSF53448">
    <property type="entry name" value="Nucleotide-diphospho-sugar transferases"/>
    <property type="match status" value="1"/>
</dbReference>
<organism evidence="1 3">
    <name type="scientific">Acetobacter ghanensis</name>
    <dbReference type="NCBI Taxonomy" id="431306"/>
    <lineage>
        <taxon>Bacteria</taxon>
        <taxon>Pseudomonadati</taxon>
        <taxon>Pseudomonadota</taxon>
        <taxon>Alphaproteobacteria</taxon>
        <taxon>Acetobacterales</taxon>
        <taxon>Acetobacteraceae</taxon>
        <taxon>Acetobacter</taxon>
    </lineage>
</organism>
<dbReference type="RefSeq" id="WP_059022544.1">
    <property type="nucleotide sequence ID" value="NZ_LN609302.1"/>
</dbReference>
<sequence>MQQTELQPAKIFVATPCFGGMVTQEYMESIIACAGVLQVPMTLSLLGDDAMISRARNTLMHKFLTLSDATHLLFIDADIGFPAEAPARLLAAGKDVVAGAYPIREYFWDKTTQQNMVHGEAQETASLRYVGETEAMHQTWEKGPMVKTHYAGTGFMMISRNALERMVKAYPETAYRRIDAADGDTGSTAYALFDGSIDPETGTYQSEDFTFCRRWREIGGEVWLDTSINLTHAGRAAFHGKPACRVGMAHNKGA</sequence>
<accession>A0A0U5EZX3</accession>
<dbReference type="Proteomes" id="UP000068250">
    <property type="component" value="Chromosome I"/>
</dbReference>
<dbReference type="PATRIC" id="fig|431306.5.peg.105"/>